<feature type="domain" description="D-alanine--D-alanine ligase C-terminal" evidence="1">
    <location>
        <begin position="177"/>
        <end position="317"/>
    </location>
</feature>
<reference evidence="2 3" key="1">
    <citation type="submission" date="2015-09" db="EMBL/GenBank/DDBJ databases">
        <authorList>
            <consortium name="Pathogen Informatics"/>
        </authorList>
    </citation>
    <scope>NUCLEOTIDE SEQUENCE [LARGE SCALE GENOMIC DNA]</scope>
    <source>
        <strain evidence="2 3">2789STDY5608860</strain>
    </source>
</reference>
<dbReference type="EMBL" id="CYYW01000050">
    <property type="protein sequence ID" value="CUO77827.1"/>
    <property type="molecule type" value="Genomic_DNA"/>
</dbReference>
<dbReference type="Gene3D" id="3.30.470.20">
    <property type="entry name" value="ATP-grasp fold, B domain"/>
    <property type="match status" value="1"/>
</dbReference>
<proteinExistence type="predicted"/>
<evidence type="ECO:0000259" key="1">
    <source>
        <dbReference type="Pfam" id="PF07478"/>
    </source>
</evidence>
<dbReference type="Pfam" id="PF07478">
    <property type="entry name" value="Dala_Dala_lig_C"/>
    <property type="match status" value="1"/>
</dbReference>
<dbReference type="PANTHER" id="PTHR23132:SF23">
    <property type="entry name" value="D-ALANINE--D-ALANINE LIGASE B"/>
    <property type="match status" value="1"/>
</dbReference>
<dbReference type="InterPro" id="IPR011095">
    <property type="entry name" value="Dala_Dala_lig_C"/>
</dbReference>
<dbReference type="Gene3D" id="3.30.1490.20">
    <property type="entry name" value="ATP-grasp fold, A domain"/>
    <property type="match status" value="1"/>
</dbReference>
<dbReference type="RefSeq" id="WP_055225201.1">
    <property type="nucleotide sequence ID" value="NZ_CYYW01000050.1"/>
</dbReference>
<dbReference type="Proteomes" id="UP000095384">
    <property type="component" value="Unassembled WGS sequence"/>
</dbReference>
<sequence length="319" mass="36856">MNINDIKNYIKNFQNIEENQRSKLLIVLVANVDGETQNYDDYQNTSVLSEYYTLDEYENLSVSLKKLGYEVISYFNETDFIDAIINNKINRLRKKILVINSAQTGTYIGRKSLIPAFCEHFKIMYTGSNPYVVSLCRDKFHSNAILNNYLQNPMPTYLYSYAHGWIDNKSPQEGEKIIVKLNGESASIGLTKENVFIYYSDADIWLKNLSKKYNQPIIAQPFISGYEVELPIIVGKESIPLFAVGIKINNSEKIADNFLDYSIRFSHLYDFYNYDNYNIDIADKMKKDSQKAVKILGIEGFGRVDYRIDCSGRYYVNAP</sequence>
<dbReference type="AlphaFoldDB" id="A0A174HWW7"/>
<accession>A0A174HWW7</accession>
<dbReference type="SUPFAM" id="SSF56059">
    <property type="entry name" value="Glutathione synthetase ATP-binding domain-like"/>
    <property type="match status" value="1"/>
</dbReference>
<evidence type="ECO:0000313" key="3">
    <source>
        <dbReference type="Proteomes" id="UP000095384"/>
    </source>
</evidence>
<gene>
    <name evidence="2" type="ORF">ERS852417_03074</name>
</gene>
<dbReference type="GO" id="GO:0008716">
    <property type="term" value="F:D-alanine-D-alanine ligase activity"/>
    <property type="evidence" value="ECO:0007669"/>
    <property type="project" value="InterPro"/>
</dbReference>
<protein>
    <submittedName>
        <fullName evidence="2">D-alanyl-alanine synthetase A</fullName>
    </submittedName>
</protein>
<organism evidence="2 3">
    <name type="scientific">Agathobacter rectalis</name>
    <dbReference type="NCBI Taxonomy" id="39491"/>
    <lineage>
        <taxon>Bacteria</taxon>
        <taxon>Bacillati</taxon>
        <taxon>Bacillota</taxon>
        <taxon>Clostridia</taxon>
        <taxon>Lachnospirales</taxon>
        <taxon>Lachnospiraceae</taxon>
        <taxon>Agathobacter</taxon>
    </lineage>
</organism>
<dbReference type="PANTHER" id="PTHR23132">
    <property type="entry name" value="D-ALANINE--D-ALANINE LIGASE"/>
    <property type="match status" value="1"/>
</dbReference>
<dbReference type="GO" id="GO:0005524">
    <property type="term" value="F:ATP binding"/>
    <property type="evidence" value="ECO:0007669"/>
    <property type="project" value="InterPro"/>
</dbReference>
<evidence type="ECO:0000313" key="2">
    <source>
        <dbReference type="EMBL" id="CUO77827.1"/>
    </source>
</evidence>
<name>A0A174HWW7_9FIRM</name>
<dbReference type="InterPro" id="IPR013815">
    <property type="entry name" value="ATP_grasp_subdomain_1"/>
</dbReference>